<keyword evidence="1" id="KW-0812">Transmembrane</keyword>
<dbReference type="AlphaFoldDB" id="A0AAV5VX70"/>
<proteinExistence type="predicted"/>
<dbReference type="Proteomes" id="UP001432322">
    <property type="component" value="Unassembled WGS sequence"/>
</dbReference>
<feature type="transmembrane region" description="Helical" evidence="1">
    <location>
        <begin position="44"/>
        <end position="65"/>
    </location>
</feature>
<feature type="transmembrane region" description="Helical" evidence="1">
    <location>
        <begin position="6"/>
        <end position="24"/>
    </location>
</feature>
<evidence type="ECO:0000313" key="2">
    <source>
        <dbReference type="EMBL" id="GMT23312.1"/>
    </source>
</evidence>
<sequence>AAAIGMSLVLCTQTYTILSFMFLFRYAKVRSPSLLGSLSNRSIILKVCLSLSISSLFFFSLPAFFFRPNSIAVDLIADYVRKVFNQGRDYAFQMSVVCYWFCLNFVFIILNRVGWTTLPLLMNINYTQPLNRIF</sequence>
<evidence type="ECO:0000256" key="1">
    <source>
        <dbReference type="SAM" id="Phobius"/>
    </source>
</evidence>
<feature type="non-terminal residue" evidence="2">
    <location>
        <position position="134"/>
    </location>
</feature>
<evidence type="ECO:0000313" key="3">
    <source>
        <dbReference type="Proteomes" id="UP001432322"/>
    </source>
</evidence>
<gene>
    <name evidence="2" type="ORF">PFISCL1PPCAC_14609</name>
</gene>
<feature type="non-terminal residue" evidence="2">
    <location>
        <position position="1"/>
    </location>
</feature>
<keyword evidence="1" id="KW-1133">Transmembrane helix</keyword>
<comment type="caution">
    <text evidence="2">The sequence shown here is derived from an EMBL/GenBank/DDBJ whole genome shotgun (WGS) entry which is preliminary data.</text>
</comment>
<evidence type="ECO:0008006" key="4">
    <source>
        <dbReference type="Google" id="ProtNLM"/>
    </source>
</evidence>
<organism evidence="2 3">
    <name type="scientific">Pristionchus fissidentatus</name>
    <dbReference type="NCBI Taxonomy" id="1538716"/>
    <lineage>
        <taxon>Eukaryota</taxon>
        <taxon>Metazoa</taxon>
        <taxon>Ecdysozoa</taxon>
        <taxon>Nematoda</taxon>
        <taxon>Chromadorea</taxon>
        <taxon>Rhabditida</taxon>
        <taxon>Rhabditina</taxon>
        <taxon>Diplogasteromorpha</taxon>
        <taxon>Diplogasteroidea</taxon>
        <taxon>Neodiplogasteridae</taxon>
        <taxon>Pristionchus</taxon>
    </lineage>
</organism>
<dbReference type="EMBL" id="BTSY01000004">
    <property type="protein sequence ID" value="GMT23312.1"/>
    <property type="molecule type" value="Genomic_DNA"/>
</dbReference>
<accession>A0AAV5VX70</accession>
<reference evidence="2" key="1">
    <citation type="submission" date="2023-10" db="EMBL/GenBank/DDBJ databases">
        <title>Genome assembly of Pristionchus species.</title>
        <authorList>
            <person name="Yoshida K."/>
            <person name="Sommer R.J."/>
        </authorList>
    </citation>
    <scope>NUCLEOTIDE SEQUENCE</scope>
    <source>
        <strain evidence="2">RS5133</strain>
    </source>
</reference>
<feature type="transmembrane region" description="Helical" evidence="1">
    <location>
        <begin position="90"/>
        <end position="110"/>
    </location>
</feature>
<keyword evidence="1" id="KW-0472">Membrane</keyword>
<keyword evidence="3" id="KW-1185">Reference proteome</keyword>
<protein>
    <recommendedName>
        <fullName evidence="4">G protein-coupled receptor</fullName>
    </recommendedName>
</protein>
<name>A0AAV5VX70_9BILA</name>